<comment type="caution">
    <text evidence="12">The sequence shown here is derived from an EMBL/GenBank/DDBJ whole genome shotgun (WGS) entry which is preliminary data.</text>
</comment>
<dbReference type="Gene3D" id="3.40.50.620">
    <property type="entry name" value="HUPs"/>
    <property type="match status" value="1"/>
</dbReference>
<dbReference type="STRING" id="1798475.A2837_01325"/>
<comment type="similarity">
    <text evidence="9">Belongs to the MnmA/TRMU family.</text>
</comment>
<dbReference type="InterPro" id="IPR014729">
    <property type="entry name" value="Rossmann-like_a/b/a_fold"/>
</dbReference>
<dbReference type="InterPro" id="IPR004506">
    <property type="entry name" value="MnmA-like"/>
</dbReference>
<dbReference type="AlphaFoldDB" id="A0A1F6BZ99"/>
<dbReference type="Gene3D" id="2.30.30.280">
    <property type="entry name" value="Adenine nucleotide alpha hydrolases-like domains"/>
    <property type="match status" value="1"/>
</dbReference>
<evidence type="ECO:0000256" key="3">
    <source>
        <dbReference type="ARBA" id="ARBA00022694"/>
    </source>
</evidence>
<keyword evidence="6 9" id="KW-0694">RNA-binding</keyword>
<dbReference type="PANTHER" id="PTHR11933:SF5">
    <property type="entry name" value="MITOCHONDRIAL TRNA-SPECIFIC 2-THIOURIDYLASE 1"/>
    <property type="match status" value="1"/>
</dbReference>
<feature type="active site" description="Cysteine persulfide intermediate" evidence="9">
    <location>
        <position position="196"/>
    </location>
</feature>
<keyword evidence="9" id="KW-0963">Cytoplasm</keyword>
<dbReference type="CDD" id="cd01998">
    <property type="entry name" value="MnmA_TRMU-like"/>
    <property type="match status" value="1"/>
</dbReference>
<feature type="region of interest" description="Interaction with tRNA" evidence="9">
    <location>
        <begin position="146"/>
        <end position="148"/>
    </location>
</feature>
<keyword evidence="4 9" id="KW-0547">Nucleotide-binding</keyword>
<dbReference type="GO" id="GO:0000049">
    <property type="term" value="F:tRNA binding"/>
    <property type="evidence" value="ECO:0007669"/>
    <property type="project" value="UniProtKB-KW"/>
</dbReference>
<sequence>MPKLNKKVFVGLSGGVDSSVAALRLKRAGYDVVGVFIKVWQPDFLECDSEKDRLDAMRAAAHLEIPFLILDAAEEYRRDVGEYFIKEYESGRTPNPDVMCNRYVKFGAFWRFAKEHGADYIATGHYARVIEEDGHYHLHRGVDSAKDQSYFLWTLTEEDLAHTLFPIGDTLKEKIRAEAAAANLPTATRKDSQGICFLGHVDIPEFIGHFVDLKEGSVIDRSGKAIGTHQGALVYTLGQRHGFSVSVANGDTKPYFVVDKDITKNTITVDTEPASLLPKEKVLLEGVSFVETKPAFKTEMEAQFRYRQKPFLVTLQGSKDNLALETSSDVPMPDSGQSVVFYEADRLIGGAVIK</sequence>
<dbReference type="EC" id="2.8.1.13" evidence="9"/>
<keyword evidence="1 9" id="KW-0820">tRNA-binding</keyword>
<gene>
    <name evidence="9" type="primary">mnmA</name>
    <name evidence="12" type="ORF">A2837_01325</name>
</gene>
<dbReference type="InterPro" id="IPR046884">
    <property type="entry name" value="MnmA-like_central"/>
</dbReference>
<dbReference type="SUPFAM" id="SSF52402">
    <property type="entry name" value="Adenine nucleotide alpha hydrolases-like"/>
    <property type="match status" value="1"/>
</dbReference>
<dbReference type="GO" id="GO:0103016">
    <property type="term" value="F:tRNA-uridine 2-sulfurtransferase activity"/>
    <property type="evidence" value="ECO:0007669"/>
    <property type="project" value="UniProtKB-EC"/>
</dbReference>
<dbReference type="PANTHER" id="PTHR11933">
    <property type="entry name" value="TRNA 5-METHYLAMINOMETHYL-2-THIOURIDYLATE -METHYLTRANSFERASE"/>
    <property type="match status" value="1"/>
</dbReference>
<evidence type="ECO:0000256" key="2">
    <source>
        <dbReference type="ARBA" id="ARBA00022679"/>
    </source>
</evidence>
<dbReference type="GO" id="GO:0002143">
    <property type="term" value="P:tRNA wobble position uridine thiolation"/>
    <property type="evidence" value="ECO:0007669"/>
    <property type="project" value="TreeGrafter"/>
</dbReference>
<keyword evidence="3 9" id="KW-0819">tRNA processing</keyword>
<name>A0A1F6BZ99_9BACT</name>
<proteinExistence type="inferred from homology"/>
<dbReference type="NCBIfam" id="NF001138">
    <property type="entry name" value="PRK00143.1"/>
    <property type="match status" value="1"/>
</dbReference>
<dbReference type="EMBL" id="MFKO01000002">
    <property type="protein sequence ID" value="OGG41837.1"/>
    <property type="molecule type" value="Genomic_DNA"/>
</dbReference>
<dbReference type="HAMAP" id="MF_00144">
    <property type="entry name" value="tRNA_thiouridyl_MnmA"/>
    <property type="match status" value="1"/>
</dbReference>
<feature type="site" description="Interaction with tRNA" evidence="9">
    <location>
        <position position="125"/>
    </location>
</feature>
<dbReference type="InterPro" id="IPR023382">
    <property type="entry name" value="MnmA-like_central_sf"/>
</dbReference>
<feature type="region of interest" description="Interaction with target base in tRNA" evidence="9">
    <location>
        <begin position="95"/>
        <end position="97"/>
    </location>
</feature>
<evidence type="ECO:0000313" key="13">
    <source>
        <dbReference type="Proteomes" id="UP000176322"/>
    </source>
</evidence>
<evidence type="ECO:0000313" key="12">
    <source>
        <dbReference type="EMBL" id="OGG41837.1"/>
    </source>
</evidence>
<evidence type="ECO:0000256" key="8">
    <source>
        <dbReference type="ARBA" id="ARBA00051542"/>
    </source>
</evidence>
<comment type="caution">
    <text evidence="9">Lacks conserved residue(s) required for the propagation of feature annotation.</text>
</comment>
<feature type="domain" description="tRNA-specific 2-thiouridylase MnmA-like central" evidence="11">
    <location>
        <begin position="205"/>
        <end position="269"/>
    </location>
</feature>
<dbReference type="NCBIfam" id="TIGR00420">
    <property type="entry name" value="trmU"/>
    <property type="match status" value="1"/>
</dbReference>
<evidence type="ECO:0000256" key="5">
    <source>
        <dbReference type="ARBA" id="ARBA00022840"/>
    </source>
</evidence>
<feature type="active site" description="Nucleophile" evidence="9">
    <location>
        <position position="100"/>
    </location>
</feature>
<dbReference type="GO" id="GO:0005524">
    <property type="term" value="F:ATP binding"/>
    <property type="evidence" value="ECO:0007669"/>
    <property type="project" value="UniProtKB-KW"/>
</dbReference>
<keyword evidence="2 9" id="KW-0808">Transferase</keyword>
<feature type="binding site" evidence="9">
    <location>
        <position position="124"/>
    </location>
    <ligand>
        <name>ATP</name>
        <dbReference type="ChEBI" id="CHEBI:30616"/>
    </ligand>
</feature>
<feature type="binding site" evidence="9">
    <location>
        <begin position="11"/>
        <end position="18"/>
    </location>
    <ligand>
        <name>ATP</name>
        <dbReference type="ChEBI" id="CHEBI:30616"/>
    </ligand>
</feature>
<feature type="region of interest" description="Interaction with tRNA" evidence="9">
    <location>
        <begin position="305"/>
        <end position="306"/>
    </location>
</feature>
<comment type="subcellular location">
    <subcellularLocation>
        <location evidence="9">Cytoplasm</location>
    </subcellularLocation>
</comment>
<dbReference type="Pfam" id="PF20258">
    <property type="entry name" value="tRNA_Me_trans_C"/>
    <property type="match status" value="1"/>
</dbReference>
<dbReference type="Pfam" id="PF03054">
    <property type="entry name" value="tRNA_Me_trans"/>
    <property type="match status" value="1"/>
</dbReference>
<evidence type="ECO:0000259" key="10">
    <source>
        <dbReference type="Pfam" id="PF20258"/>
    </source>
</evidence>
<evidence type="ECO:0000256" key="7">
    <source>
        <dbReference type="ARBA" id="ARBA00023157"/>
    </source>
</evidence>
<reference evidence="12 13" key="1">
    <citation type="journal article" date="2016" name="Nat. Commun.">
        <title>Thousands of microbial genomes shed light on interconnected biogeochemical processes in an aquifer system.</title>
        <authorList>
            <person name="Anantharaman K."/>
            <person name="Brown C.T."/>
            <person name="Hug L.A."/>
            <person name="Sharon I."/>
            <person name="Castelle C.J."/>
            <person name="Probst A.J."/>
            <person name="Thomas B.C."/>
            <person name="Singh A."/>
            <person name="Wilkins M.J."/>
            <person name="Karaoz U."/>
            <person name="Brodie E.L."/>
            <person name="Williams K.H."/>
            <person name="Hubbard S.S."/>
            <person name="Banfield J.F."/>
        </authorList>
    </citation>
    <scope>NUCLEOTIDE SEQUENCE [LARGE SCALE GENOMIC DNA]</scope>
</reference>
<dbReference type="Pfam" id="PF20259">
    <property type="entry name" value="tRNA_Me_trans_M"/>
    <property type="match status" value="1"/>
</dbReference>
<organism evidence="12 13">
    <name type="scientific">Candidatus Kaiserbacteria bacterium RIFCSPHIGHO2_01_FULL_46_22</name>
    <dbReference type="NCBI Taxonomy" id="1798475"/>
    <lineage>
        <taxon>Bacteria</taxon>
        <taxon>Candidatus Kaiseribacteriota</taxon>
    </lineage>
</organism>
<keyword evidence="5 9" id="KW-0067">ATP-binding</keyword>
<evidence type="ECO:0000256" key="9">
    <source>
        <dbReference type="HAMAP-Rule" id="MF_00144"/>
    </source>
</evidence>
<evidence type="ECO:0000256" key="4">
    <source>
        <dbReference type="ARBA" id="ARBA00022741"/>
    </source>
</evidence>
<evidence type="ECO:0000259" key="11">
    <source>
        <dbReference type="Pfam" id="PF20259"/>
    </source>
</evidence>
<dbReference type="GO" id="GO:0005737">
    <property type="term" value="C:cytoplasm"/>
    <property type="evidence" value="ECO:0007669"/>
    <property type="project" value="UniProtKB-SubCell"/>
</dbReference>
<comment type="catalytic activity">
    <reaction evidence="8 9">
        <text>S-sulfanyl-L-cysteinyl-[protein] + uridine(34) in tRNA + AH2 + ATP = 2-thiouridine(34) in tRNA + L-cysteinyl-[protein] + A + AMP + diphosphate + H(+)</text>
        <dbReference type="Rhea" id="RHEA:47032"/>
        <dbReference type="Rhea" id="RHEA-COMP:10131"/>
        <dbReference type="Rhea" id="RHEA-COMP:11726"/>
        <dbReference type="Rhea" id="RHEA-COMP:11727"/>
        <dbReference type="Rhea" id="RHEA-COMP:11728"/>
        <dbReference type="ChEBI" id="CHEBI:13193"/>
        <dbReference type="ChEBI" id="CHEBI:15378"/>
        <dbReference type="ChEBI" id="CHEBI:17499"/>
        <dbReference type="ChEBI" id="CHEBI:29950"/>
        <dbReference type="ChEBI" id="CHEBI:30616"/>
        <dbReference type="ChEBI" id="CHEBI:33019"/>
        <dbReference type="ChEBI" id="CHEBI:61963"/>
        <dbReference type="ChEBI" id="CHEBI:65315"/>
        <dbReference type="ChEBI" id="CHEBI:87170"/>
        <dbReference type="ChEBI" id="CHEBI:456215"/>
        <dbReference type="EC" id="2.8.1.13"/>
    </reaction>
</comment>
<protein>
    <recommendedName>
        <fullName evidence="9">tRNA-specific 2-thiouridylase MnmA</fullName>
        <ecNumber evidence="9">2.8.1.13</ecNumber>
    </recommendedName>
</protein>
<dbReference type="Gene3D" id="2.40.30.10">
    <property type="entry name" value="Translation factors"/>
    <property type="match status" value="1"/>
</dbReference>
<comment type="function">
    <text evidence="9">Catalyzes the 2-thiolation of uridine at the wobble position (U34) of tRNA, leading to the formation of s(2)U34.</text>
</comment>
<feature type="binding site" evidence="9">
    <location>
        <position position="37"/>
    </location>
    <ligand>
        <name>ATP</name>
        <dbReference type="ChEBI" id="CHEBI:30616"/>
    </ligand>
</feature>
<evidence type="ECO:0000256" key="1">
    <source>
        <dbReference type="ARBA" id="ARBA00022555"/>
    </source>
</evidence>
<accession>A0A1F6BZ99</accession>
<feature type="domain" description="tRNA-specific 2-thiouridylase MnmA-like C-terminal" evidence="10">
    <location>
        <begin position="281"/>
        <end position="353"/>
    </location>
</feature>
<dbReference type="InterPro" id="IPR046885">
    <property type="entry name" value="MnmA-like_C"/>
</dbReference>
<dbReference type="Proteomes" id="UP000176322">
    <property type="component" value="Unassembled WGS sequence"/>
</dbReference>
<keyword evidence="7" id="KW-1015">Disulfide bond</keyword>
<feature type="site" description="Interaction with tRNA" evidence="9">
    <location>
        <position position="337"/>
    </location>
</feature>
<evidence type="ECO:0000256" key="6">
    <source>
        <dbReference type="ARBA" id="ARBA00022884"/>
    </source>
</evidence>